<dbReference type="KEGG" id="nde:NIDE4044"/>
<dbReference type="STRING" id="330214.NIDE4044"/>
<organism evidence="2 3">
    <name type="scientific">Nitrospira defluvii</name>
    <dbReference type="NCBI Taxonomy" id="330214"/>
    <lineage>
        <taxon>Bacteria</taxon>
        <taxon>Pseudomonadati</taxon>
        <taxon>Nitrospirota</taxon>
        <taxon>Nitrospiria</taxon>
        <taxon>Nitrospirales</taxon>
        <taxon>Nitrospiraceae</taxon>
        <taxon>Nitrospira</taxon>
    </lineage>
</organism>
<evidence type="ECO:0000313" key="3">
    <source>
        <dbReference type="Proteomes" id="UP000001660"/>
    </source>
</evidence>
<protein>
    <submittedName>
        <fullName evidence="2">Uncharacterized protein</fullName>
    </submittedName>
</protein>
<sequence>MPDLQFALVVSALCTSGLETLNVPEELRRRVFDACWALVSTDPPPTNPRERVLDLRFGTELTLDAIVAAIRQLFAEAGISTLTWDHAPSDPTRPSSPAAEPLIDRLQKLYPDPPPTADPSDRN</sequence>
<evidence type="ECO:0000313" key="2">
    <source>
        <dbReference type="EMBL" id="CBK43713.1"/>
    </source>
</evidence>
<accession>D8P881</accession>
<dbReference type="OrthoDB" id="9789952at2"/>
<dbReference type="EMBL" id="FP929003">
    <property type="protein sequence ID" value="CBK43713.1"/>
    <property type="molecule type" value="Genomic_DNA"/>
</dbReference>
<proteinExistence type="predicted"/>
<dbReference type="AlphaFoldDB" id="D8P881"/>
<keyword evidence="3" id="KW-1185">Reference proteome</keyword>
<reference evidence="2 3" key="1">
    <citation type="journal article" date="2010" name="Proc. Natl. Acad. Sci. U.S.A.">
        <title>A Nitrospira metagenome illuminates the physiology and evolution of globally important nitrite-oxidizing bacteria.</title>
        <authorList>
            <person name="Lucker S."/>
            <person name="Wagner M."/>
            <person name="Maixner F."/>
            <person name="Pelletier E."/>
            <person name="Koch H."/>
            <person name="Vacherie B."/>
            <person name="Rattei T."/>
            <person name="Sinninghe Damste J."/>
            <person name="Spieck E."/>
            <person name="Le Paslier D."/>
            <person name="Daims H."/>
        </authorList>
    </citation>
    <scope>NUCLEOTIDE SEQUENCE [LARGE SCALE GENOMIC DNA]</scope>
</reference>
<dbReference type="HOGENOM" id="CLU_2011118_0_0_0"/>
<gene>
    <name evidence="2" type="ORF">NIDE4044</name>
</gene>
<name>D8P881_9BACT</name>
<evidence type="ECO:0000256" key="1">
    <source>
        <dbReference type="SAM" id="MobiDB-lite"/>
    </source>
</evidence>
<feature type="region of interest" description="Disordered" evidence="1">
    <location>
        <begin position="84"/>
        <end position="123"/>
    </location>
</feature>
<dbReference type="Proteomes" id="UP000001660">
    <property type="component" value="Chromosome"/>
</dbReference>